<comment type="caution">
    <text evidence="3">The sequence shown here is derived from an EMBL/GenBank/DDBJ whole genome shotgun (WGS) entry which is preliminary data.</text>
</comment>
<dbReference type="InterPro" id="IPR039445">
    <property type="entry name" value="DauR-like_HTH"/>
</dbReference>
<dbReference type="AlphaFoldDB" id="V7IB37"/>
<dbReference type="InterPro" id="IPR013559">
    <property type="entry name" value="YheO"/>
</dbReference>
<dbReference type="Proteomes" id="UP000017747">
    <property type="component" value="Unassembled WGS sequence"/>
</dbReference>
<feature type="domain" description="Transcriptional regulator DauR-like HTH" evidence="2">
    <location>
        <begin position="167"/>
        <end position="218"/>
    </location>
</feature>
<evidence type="ECO:0000259" key="2">
    <source>
        <dbReference type="Pfam" id="PF13309"/>
    </source>
</evidence>
<dbReference type="RefSeq" id="WP_023387952.1">
    <property type="nucleotide sequence ID" value="NZ_AXUN02000005.1"/>
</dbReference>
<dbReference type="STRING" id="994573.T472_0200555"/>
<dbReference type="PANTHER" id="PTHR35568">
    <property type="entry name" value="TRANSCRIPTIONAL REGULATOR DAUR"/>
    <property type="match status" value="1"/>
</dbReference>
<dbReference type="OrthoDB" id="9796595at2"/>
<sequence length="229" mass="25975">MADIMNEYRNLVEFLGKVLPKNCEVALQDVRAGRNCITAIANGHISGRKEGSPLTNLAVKFINEGTWKDNDFITDYVGCTKEKKQLRSSTYFIKESGKLLGMLCINIDDSSYFEISRMLFSLVGIPHESAASQEADMVKDSRNMEPESFYEDIEDLTELLINEYFSGKNHVPSDRLNQTEKMDIVKRLEEKGAFMVKGAVGKVAKRLSMSDASMYRYLSRIEKEKSKQP</sequence>
<proteinExistence type="predicted"/>
<evidence type="ECO:0000259" key="1">
    <source>
        <dbReference type="Pfam" id="PF08348"/>
    </source>
</evidence>
<dbReference type="InterPro" id="IPR039446">
    <property type="entry name" value="DauR-like"/>
</dbReference>
<reference evidence="3 4" key="1">
    <citation type="journal article" date="2014" name="Genome Announc.">
        <title>Genome Sequence of Youngiibacter fragilis, the Type Strain of the Genus Youngiibacter.</title>
        <authorList>
            <person name="Wawrik C.B."/>
            <person name="Callaghan A.V."/>
            <person name="Stamps B.W."/>
            <person name="Wawrik B."/>
        </authorList>
    </citation>
    <scope>NUCLEOTIDE SEQUENCE [LARGE SCALE GENOMIC DNA]</scope>
    <source>
        <strain evidence="3 4">232.1</strain>
    </source>
</reference>
<keyword evidence="4" id="KW-1185">Reference proteome</keyword>
<protein>
    <recommendedName>
        <fullName evidence="5">Transcriptional regulator</fullName>
    </recommendedName>
</protein>
<dbReference type="Pfam" id="PF13309">
    <property type="entry name" value="HTH_22"/>
    <property type="match status" value="1"/>
</dbReference>
<feature type="domain" description="YheO-like" evidence="1">
    <location>
        <begin position="6"/>
        <end position="116"/>
    </location>
</feature>
<dbReference type="PANTHER" id="PTHR35568:SF1">
    <property type="entry name" value="TRANSCRIPTIONAL REGULATOR DAUR"/>
    <property type="match status" value="1"/>
</dbReference>
<dbReference type="Pfam" id="PF08348">
    <property type="entry name" value="PAS_6"/>
    <property type="match status" value="1"/>
</dbReference>
<name>V7IB37_9CLOT</name>
<accession>V7IB37</accession>
<evidence type="ECO:0000313" key="3">
    <source>
        <dbReference type="EMBL" id="ETA82559.1"/>
    </source>
</evidence>
<dbReference type="eggNOG" id="COG2964">
    <property type="taxonomic scope" value="Bacteria"/>
</dbReference>
<evidence type="ECO:0008006" key="5">
    <source>
        <dbReference type="Google" id="ProtNLM"/>
    </source>
</evidence>
<evidence type="ECO:0000313" key="4">
    <source>
        <dbReference type="Proteomes" id="UP000017747"/>
    </source>
</evidence>
<dbReference type="EMBL" id="AXUN02000005">
    <property type="protein sequence ID" value="ETA82559.1"/>
    <property type="molecule type" value="Genomic_DNA"/>
</dbReference>
<gene>
    <name evidence="3" type="ORF">T472_0200555</name>
</gene>
<organism evidence="3 4">
    <name type="scientific">Youngiibacter fragilis 232.1</name>
    <dbReference type="NCBI Taxonomy" id="994573"/>
    <lineage>
        <taxon>Bacteria</taxon>
        <taxon>Bacillati</taxon>
        <taxon>Bacillota</taxon>
        <taxon>Clostridia</taxon>
        <taxon>Eubacteriales</taxon>
        <taxon>Clostridiaceae</taxon>
        <taxon>Youngiibacter</taxon>
    </lineage>
</organism>